<sequence length="185" mass="21415">MPSLNKEFLNKLQDDFTQYTCFIETGTYLGDTIFEMEPIFDKIYTIEFSEKYHNNTKNKYNGNKINFILGDSSIIFENLLPIIQKKTIFFLDGHWSSGDTGKSEKDCPLIEEITHINNLCKQEAIIIIDDYRLFGLSPETGLNEDWSSISKAKILSILGSRITKMYHLDSEHAKDDRFIIHINAM</sequence>
<dbReference type="EMBL" id="MN740043">
    <property type="protein sequence ID" value="QHT85669.1"/>
    <property type="molecule type" value="Genomic_DNA"/>
</dbReference>
<dbReference type="InterPro" id="IPR029063">
    <property type="entry name" value="SAM-dependent_MTases_sf"/>
</dbReference>
<evidence type="ECO:0008006" key="2">
    <source>
        <dbReference type="Google" id="ProtNLM"/>
    </source>
</evidence>
<reference evidence="1" key="1">
    <citation type="journal article" date="2020" name="Nature">
        <title>Giant virus diversity and host interactions through global metagenomics.</title>
        <authorList>
            <person name="Schulz F."/>
            <person name="Roux S."/>
            <person name="Paez-Espino D."/>
            <person name="Jungbluth S."/>
            <person name="Walsh D.A."/>
            <person name="Denef V.J."/>
            <person name="McMahon K.D."/>
            <person name="Konstantinidis K.T."/>
            <person name="Eloe-Fadrosh E.A."/>
            <person name="Kyrpides N.C."/>
            <person name="Woyke T."/>
        </authorList>
    </citation>
    <scope>NUCLEOTIDE SEQUENCE</scope>
    <source>
        <strain evidence="1">GVMAG-M-3300023184-182</strain>
    </source>
</reference>
<dbReference type="Gene3D" id="3.40.50.150">
    <property type="entry name" value="Vaccinia Virus protein VP39"/>
    <property type="match status" value="1"/>
</dbReference>
<organism evidence="1">
    <name type="scientific">viral metagenome</name>
    <dbReference type="NCBI Taxonomy" id="1070528"/>
    <lineage>
        <taxon>unclassified sequences</taxon>
        <taxon>metagenomes</taxon>
        <taxon>organismal metagenomes</taxon>
    </lineage>
</organism>
<proteinExistence type="predicted"/>
<evidence type="ECO:0000313" key="1">
    <source>
        <dbReference type="EMBL" id="QHT85669.1"/>
    </source>
</evidence>
<protein>
    <recommendedName>
        <fullName evidence="2">Methyltransferase</fullName>
    </recommendedName>
</protein>
<accession>A0A6C0HYQ4</accession>
<name>A0A6C0HYQ4_9ZZZZ</name>
<dbReference type="AlphaFoldDB" id="A0A6C0HYQ4"/>